<accession>A2D9L4</accession>
<dbReference type="GO" id="GO:0008541">
    <property type="term" value="C:proteasome regulatory particle, lid subcomplex"/>
    <property type="evidence" value="ECO:0000318"/>
    <property type="project" value="GO_Central"/>
</dbReference>
<dbReference type="SMART" id="SM00088">
    <property type="entry name" value="PINT"/>
    <property type="match status" value="1"/>
</dbReference>
<dbReference type="InParanoid" id="A2D9L4"/>
<feature type="domain" description="PCI" evidence="1">
    <location>
        <begin position="182"/>
        <end position="354"/>
    </location>
</feature>
<dbReference type="FunCoup" id="A2D9L4">
    <property type="interactions" value="669"/>
</dbReference>
<protein>
    <submittedName>
        <fullName evidence="2">PCI domain containing protein</fullName>
    </submittedName>
</protein>
<keyword evidence="3" id="KW-1185">Reference proteome</keyword>
<reference evidence="2" key="2">
    <citation type="journal article" date="2007" name="Science">
        <title>Draft genome sequence of the sexually transmitted pathogen Trichomonas vaginalis.</title>
        <authorList>
            <person name="Carlton J.M."/>
            <person name="Hirt R.P."/>
            <person name="Silva J.C."/>
            <person name="Delcher A.L."/>
            <person name="Schatz M."/>
            <person name="Zhao Q."/>
            <person name="Wortman J.R."/>
            <person name="Bidwell S.L."/>
            <person name="Alsmark U.C.M."/>
            <person name="Besteiro S."/>
            <person name="Sicheritz-Ponten T."/>
            <person name="Noel C.J."/>
            <person name="Dacks J.B."/>
            <person name="Foster P.G."/>
            <person name="Simillion C."/>
            <person name="Van de Peer Y."/>
            <person name="Miranda-Saavedra D."/>
            <person name="Barton G.J."/>
            <person name="Westrop G.D."/>
            <person name="Mueller S."/>
            <person name="Dessi D."/>
            <person name="Fiori P.L."/>
            <person name="Ren Q."/>
            <person name="Paulsen I."/>
            <person name="Zhang H."/>
            <person name="Bastida-Corcuera F.D."/>
            <person name="Simoes-Barbosa A."/>
            <person name="Brown M.T."/>
            <person name="Hayes R.D."/>
            <person name="Mukherjee M."/>
            <person name="Okumura C.Y."/>
            <person name="Schneider R."/>
            <person name="Smith A.J."/>
            <person name="Vanacova S."/>
            <person name="Villalvazo M."/>
            <person name="Haas B.J."/>
            <person name="Pertea M."/>
            <person name="Feldblyum T.V."/>
            <person name="Utterback T.R."/>
            <person name="Shu C.L."/>
            <person name="Osoegawa K."/>
            <person name="de Jong P.J."/>
            <person name="Hrdy I."/>
            <person name="Horvathova L."/>
            <person name="Zubacova Z."/>
            <person name="Dolezal P."/>
            <person name="Malik S.B."/>
            <person name="Logsdon J.M. Jr."/>
            <person name="Henze K."/>
            <person name="Gupta A."/>
            <person name="Wang C.C."/>
            <person name="Dunne R.L."/>
            <person name="Upcroft J.A."/>
            <person name="Upcroft P."/>
            <person name="White O."/>
            <person name="Salzberg S.L."/>
            <person name="Tang P."/>
            <person name="Chiu C.-H."/>
            <person name="Lee Y.-S."/>
            <person name="Embley T.M."/>
            <person name="Coombs G.H."/>
            <person name="Mottram J.C."/>
            <person name="Tachezy J."/>
            <person name="Fraser-Liggett C.M."/>
            <person name="Johnson P.J."/>
        </authorList>
    </citation>
    <scope>NUCLEOTIDE SEQUENCE [LARGE SCALE GENOMIC DNA]</scope>
    <source>
        <strain evidence="2">G3</strain>
    </source>
</reference>
<dbReference type="PANTHER" id="PTHR10758">
    <property type="entry name" value="26S PROTEASOME NON-ATPASE REGULATORY SUBUNIT 3/COP9 SIGNALOSOME COMPLEX SUBUNIT 3"/>
    <property type="match status" value="1"/>
</dbReference>
<dbReference type="Pfam" id="PF25573">
    <property type="entry name" value="TPR_PSMD3_N"/>
    <property type="match status" value="1"/>
</dbReference>
<dbReference type="OrthoDB" id="1713558at2759"/>
<dbReference type="Proteomes" id="UP000001542">
    <property type="component" value="Unassembled WGS sequence"/>
</dbReference>
<dbReference type="InterPro" id="IPR000717">
    <property type="entry name" value="PCI_dom"/>
</dbReference>
<gene>
    <name evidence="2" type="ORF">TVAG_076170</name>
</gene>
<sequence length="389" mass="43909">MEEDPIVQRLTQIVNEINLSNVHQSICSFYDLHQKLTAENINQFASKFGLTVPPTQKPEAMPVNQFIIAALPFVMFLFDNKQPELVEFLKFILSYIETQDIPRQFDRLTAKFYFFFSLVAEDPLSTLLAAYRRSCDSHFHQTQATIANCILKRYIDIGGYSLALSFLKHCNFPSDASPAQLGRYHFFVGHLKAITLEYAEAQYHLQLSLRRAPQNRYSAQFRGLVTRHLMVVMMLQGQVPSRSMLLDTPVYLDLARSILKGDVIAFQEVASSKEFEEDGLAPLVQRLRSSVILAGLTMIAHCYSRISFADIAEFLHIGSAEDAEGFCAKAAADGLIDAVIEHENGCLISMSGKEDISAGFGERLNKDIQDCFGIREDTQRTMHEENVTD</sequence>
<organism evidence="2 3">
    <name type="scientific">Trichomonas vaginalis (strain ATCC PRA-98 / G3)</name>
    <dbReference type="NCBI Taxonomy" id="412133"/>
    <lineage>
        <taxon>Eukaryota</taxon>
        <taxon>Metamonada</taxon>
        <taxon>Parabasalia</taxon>
        <taxon>Trichomonadida</taxon>
        <taxon>Trichomonadidae</taxon>
        <taxon>Trichomonas</taxon>
    </lineage>
</organism>
<dbReference type="PROSITE" id="PS50250">
    <property type="entry name" value="PCI"/>
    <property type="match status" value="1"/>
</dbReference>
<name>A2D9L4_TRIV3</name>
<evidence type="ECO:0000313" key="3">
    <source>
        <dbReference type="Proteomes" id="UP000001542"/>
    </source>
</evidence>
<proteinExistence type="predicted"/>
<dbReference type="InterPro" id="IPR057985">
    <property type="entry name" value="TPR_PSMD3_N"/>
</dbReference>
<dbReference type="EMBL" id="DS113181">
    <property type="protein sequence ID" value="EAY22870.1"/>
    <property type="molecule type" value="Genomic_DNA"/>
</dbReference>
<dbReference type="AlphaFoldDB" id="A2D9L4"/>
<dbReference type="PANTHER" id="PTHR10758:SF2">
    <property type="entry name" value="26S PROTEASOME NON-ATPASE REGULATORY SUBUNIT 3"/>
    <property type="match status" value="1"/>
</dbReference>
<dbReference type="STRING" id="5722.A2D9L4"/>
<dbReference type="GO" id="GO:0006511">
    <property type="term" value="P:ubiquitin-dependent protein catabolic process"/>
    <property type="evidence" value="ECO:0000318"/>
    <property type="project" value="GO_Central"/>
</dbReference>
<evidence type="ECO:0000259" key="1">
    <source>
        <dbReference type="PROSITE" id="PS50250"/>
    </source>
</evidence>
<dbReference type="eggNOG" id="KOG2581">
    <property type="taxonomic scope" value="Eukaryota"/>
</dbReference>
<evidence type="ECO:0000313" key="2">
    <source>
        <dbReference type="EMBL" id="EAY22870.1"/>
    </source>
</evidence>
<dbReference type="Pfam" id="PF01399">
    <property type="entry name" value="PCI"/>
    <property type="match status" value="1"/>
</dbReference>
<dbReference type="SUPFAM" id="SSF46785">
    <property type="entry name" value="Winged helix' DNA-binding domain"/>
    <property type="match status" value="1"/>
</dbReference>
<dbReference type="SMART" id="SM00753">
    <property type="entry name" value="PAM"/>
    <property type="match status" value="1"/>
</dbReference>
<dbReference type="InterPro" id="IPR050756">
    <property type="entry name" value="CSN3"/>
</dbReference>
<dbReference type="VEuPathDB" id="TrichDB:TVAGG3_0292920"/>
<dbReference type="InterPro" id="IPR036390">
    <property type="entry name" value="WH_DNA-bd_sf"/>
</dbReference>
<dbReference type="VEuPathDB" id="TrichDB:TVAG_076170"/>
<dbReference type="SMR" id="A2D9L4"/>
<dbReference type="KEGG" id="tva:5468429"/>
<reference evidence="2" key="1">
    <citation type="submission" date="2006-10" db="EMBL/GenBank/DDBJ databases">
        <authorList>
            <person name="Amadeo P."/>
            <person name="Zhao Q."/>
            <person name="Wortman J."/>
            <person name="Fraser-Liggett C."/>
            <person name="Carlton J."/>
        </authorList>
    </citation>
    <scope>NUCLEOTIDE SEQUENCE</scope>
    <source>
        <strain evidence="2">G3</strain>
    </source>
</reference>
<dbReference type="RefSeq" id="XP_001583856.1">
    <property type="nucleotide sequence ID" value="XM_001583806.1"/>
</dbReference>